<keyword evidence="4" id="KW-1185">Reference proteome</keyword>
<feature type="signal peptide" evidence="2">
    <location>
        <begin position="1"/>
        <end position="24"/>
    </location>
</feature>
<feature type="chain" id="PRO_5041235716" evidence="2">
    <location>
        <begin position="25"/>
        <end position="122"/>
    </location>
</feature>
<reference evidence="3" key="1">
    <citation type="submission" date="2023-06" db="EMBL/GenBank/DDBJ databases">
        <authorList>
            <consortium name="Lawrence Berkeley National Laboratory"/>
            <person name="Ahrendt S."/>
            <person name="Sahu N."/>
            <person name="Indic B."/>
            <person name="Wong-Bajracharya J."/>
            <person name="Merenyi Z."/>
            <person name="Ke H.-M."/>
            <person name="Monk M."/>
            <person name="Kocsube S."/>
            <person name="Drula E."/>
            <person name="Lipzen A."/>
            <person name="Balint B."/>
            <person name="Henrissat B."/>
            <person name="Andreopoulos B."/>
            <person name="Martin F.M."/>
            <person name="Harder C.B."/>
            <person name="Rigling D."/>
            <person name="Ford K.L."/>
            <person name="Foster G.D."/>
            <person name="Pangilinan J."/>
            <person name="Papanicolaou A."/>
            <person name="Barry K."/>
            <person name="LaButti K."/>
            <person name="Viragh M."/>
            <person name="Koriabine M."/>
            <person name="Yan M."/>
            <person name="Riley R."/>
            <person name="Champramary S."/>
            <person name="Plett K.L."/>
            <person name="Tsai I.J."/>
            <person name="Slot J."/>
            <person name="Sipos G."/>
            <person name="Plett J."/>
            <person name="Nagy L.G."/>
            <person name="Grigoriev I.V."/>
        </authorList>
    </citation>
    <scope>NUCLEOTIDE SEQUENCE</scope>
    <source>
        <strain evidence="3">CCBAS 213</strain>
    </source>
</reference>
<sequence>MTSLSNASWQLFSLILIACATISAAPTPKGGGGSASHSSGGGSRGSSGSTSHASSSGTPTYVYNIGGRKHCYSDEAHKNEISCPKSKLSQGAIFGIVIGSMVGVKNQGILANTRVTEYSSKT</sequence>
<gene>
    <name evidence="3" type="ORF">EV420DRAFT_1481095</name>
</gene>
<proteinExistence type="predicted"/>
<evidence type="ECO:0000313" key="4">
    <source>
        <dbReference type="Proteomes" id="UP001175211"/>
    </source>
</evidence>
<dbReference type="RefSeq" id="XP_060329141.1">
    <property type="nucleotide sequence ID" value="XM_060469736.1"/>
</dbReference>
<evidence type="ECO:0000256" key="1">
    <source>
        <dbReference type="SAM" id="MobiDB-lite"/>
    </source>
</evidence>
<feature type="compositionally biased region" description="Gly residues" evidence="1">
    <location>
        <begin position="29"/>
        <end position="45"/>
    </location>
</feature>
<dbReference type="EMBL" id="JAUEPS010000024">
    <property type="protein sequence ID" value="KAK0455631.1"/>
    <property type="molecule type" value="Genomic_DNA"/>
</dbReference>
<dbReference type="GeneID" id="85353284"/>
<protein>
    <submittedName>
        <fullName evidence="3">Uncharacterized protein</fullName>
    </submittedName>
</protein>
<organism evidence="3 4">
    <name type="scientific">Armillaria tabescens</name>
    <name type="common">Ringless honey mushroom</name>
    <name type="synonym">Agaricus tabescens</name>
    <dbReference type="NCBI Taxonomy" id="1929756"/>
    <lineage>
        <taxon>Eukaryota</taxon>
        <taxon>Fungi</taxon>
        <taxon>Dikarya</taxon>
        <taxon>Basidiomycota</taxon>
        <taxon>Agaricomycotina</taxon>
        <taxon>Agaricomycetes</taxon>
        <taxon>Agaricomycetidae</taxon>
        <taxon>Agaricales</taxon>
        <taxon>Marasmiineae</taxon>
        <taxon>Physalacriaceae</taxon>
        <taxon>Desarmillaria</taxon>
    </lineage>
</organism>
<dbReference type="AlphaFoldDB" id="A0AA39K6T7"/>
<feature type="region of interest" description="Disordered" evidence="1">
    <location>
        <begin position="27"/>
        <end position="61"/>
    </location>
</feature>
<evidence type="ECO:0000256" key="2">
    <source>
        <dbReference type="SAM" id="SignalP"/>
    </source>
</evidence>
<name>A0AA39K6T7_ARMTA</name>
<dbReference type="Proteomes" id="UP001175211">
    <property type="component" value="Unassembled WGS sequence"/>
</dbReference>
<evidence type="ECO:0000313" key="3">
    <source>
        <dbReference type="EMBL" id="KAK0455631.1"/>
    </source>
</evidence>
<feature type="compositionally biased region" description="Low complexity" evidence="1">
    <location>
        <begin position="46"/>
        <end position="58"/>
    </location>
</feature>
<accession>A0AA39K6T7</accession>
<comment type="caution">
    <text evidence="3">The sequence shown here is derived from an EMBL/GenBank/DDBJ whole genome shotgun (WGS) entry which is preliminary data.</text>
</comment>
<keyword evidence="2" id="KW-0732">Signal</keyword>